<reference evidence="1 2" key="1">
    <citation type="submission" date="2013-05" db="EMBL/GenBank/DDBJ databases">
        <title>Genome sequence of Streptomyces sparsogenes DSM 40356.</title>
        <authorList>
            <person name="Coyne S."/>
            <person name="Seebeck F.P."/>
        </authorList>
    </citation>
    <scope>NUCLEOTIDE SEQUENCE [LARGE SCALE GENOMIC DNA]</scope>
    <source>
        <strain evidence="1 2">DSM 40356</strain>
    </source>
</reference>
<protein>
    <submittedName>
        <fullName evidence="1">Uncharacterized protein</fullName>
    </submittedName>
</protein>
<dbReference type="EMBL" id="ASQP01000261">
    <property type="protein sequence ID" value="OMI37852.1"/>
    <property type="molecule type" value="Genomic_DNA"/>
</dbReference>
<sequence length="65" mass="6637">ARCGSPRAGRWYLLAAGSSQVTSVAARGDVRGTAVGRTLTLPAREGDQARLSGRLAGGGRVTALR</sequence>
<dbReference type="Proteomes" id="UP000186168">
    <property type="component" value="Unassembled WGS sequence"/>
</dbReference>
<comment type="caution">
    <text evidence="1">The sequence shown here is derived from an EMBL/GenBank/DDBJ whole genome shotgun (WGS) entry which is preliminary data.</text>
</comment>
<name>A0A1R1SHT8_9ACTN</name>
<gene>
    <name evidence="1" type="ORF">SPAR_19053</name>
</gene>
<dbReference type="RefSeq" id="WP_211301813.1">
    <property type="nucleotide sequence ID" value="NZ_ASQP01000261.1"/>
</dbReference>
<keyword evidence="2" id="KW-1185">Reference proteome</keyword>
<evidence type="ECO:0000313" key="2">
    <source>
        <dbReference type="Proteomes" id="UP000186168"/>
    </source>
</evidence>
<proteinExistence type="predicted"/>
<accession>A0A1R1SHT8</accession>
<evidence type="ECO:0000313" key="1">
    <source>
        <dbReference type="EMBL" id="OMI37852.1"/>
    </source>
</evidence>
<feature type="non-terminal residue" evidence="1">
    <location>
        <position position="1"/>
    </location>
</feature>
<organism evidence="1 2">
    <name type="scientific">Streptomyces sparsogenes DSM 40356</name>
    <dbReference type="NCBI Taxonomy" id="1331668"/>
    <lineage>
        <taxon>Bacteria</taxon>
        <taxon>Bacillati</taxon>
        <taxon>Actinomycetota</taxon>
        <taxon>Actinomycetes</taxon>
        <taxon>Kitasatosporales</taxon>
        <taxon>Streptomycetaceae</taxon>
        <taxon>Streptomyces</taxon>
    </lineage>
</organism>
<dbReference type="AlphaFoldDB" id="A0A1R1SHT8"/>